<dbReference type="Pfam" id="PF12728">
    <property type="entry name" value="HTH_17"/>
    <property type="match status" value="1"/>
</dbReference>
<evidence type="ECO:0000313" key="3">
    <source>
        <dbReference type="EMBL" id="CUH42634.1"/>
    </source>
</evidence>
<gene>
    <name evidence="3" type="ORF">RUM4293_01522</name>
</gene>
<dbReference type="Proteomes" id="UP000050786">
    <property type="component" value="Unassembled WGS sequence"/>
</dbReference>
<feature type="compositionally biased region" description="Basic and acidic residues" evidence="1">
    <location>
        <begin position="149"/>
        <end position="168"/>
    </location>
</feature>
<organism evidence="3 4">
    <name type="scientific">Ruegeria atlantica</name>
    <dbReference type="NCBI Taxonomy" id="81569"/>
    <lineage>
        <taxon>Bacteria</taxon>
        <taxon>Pseudomonadati</taxon>
        <taxon>Pseudomonadota</taxon>
        <taxon>Alphaproteobacteria</taxon>
        <taxon>Rhodobacterales</taxon>
        <taxon>Roseobacteraceae</taxon>
        <taxon>Ruegeria</taxon>
    </lineage>
</organism>
<accession>A0A0P1E3S9</accession>
<protein>
    <submittedName>
        <fullName evidence="3">Helix-turn-helix domain protein</fullName>
    </submittedName>
</protein>
<dbReference type="EMBL" id="CYPS01000023">
    <property type="protein sequence ID" value="CUH42634.1"/>
    <property type="molecule type" value="Genomic_DNA"/>
</dbReference>
<dbReference type="AlphaFoldDB" id="A0A0P1E3S9"/>
<dbReference type="RefSeq" id="WP_058272706.1">
    <property type="nucleotide sequence ID" value="NZ_CYPS01000023.1"/>
</dbReference>
<sequence>MAKSFPSHKVKSHLVYTVWEVADVLGCHRQTVIRWIGNNGLAADTSSKPWLIEGHVLKDFLGQRQRKARCKLALHHCYCLSCRGPREPDGKIADYVQETASSGRLTALCPTCGAVMNKIIRRSDLEAIQAKLEVTLQQASPRLVSCTEPHSKVTLKEEPETHAKTHLG</sequence>
<dbReference type="InterPro" id="IPR041657">
    <property type="entry name" value="HTH_17"/>
</dbReference>
<name>A0A0P1E3S9_9RHOB</name>
<keyword evidence="4" id="KW-1185">Reference proteome</keyword>
<evidence type="ECO:0000259" key="2">
    <source>
        <dbReference type="Pfam" id="PF12728"/>
    </source>
</evidence>
<evidence type="ECO:0000256" key="1">
    <source>
        <dbReference type="SAM" id="MobiDB-lite"/>
    </source>
</evidence>
<evidence type="ECO:0000313" key="4">
    <source>
        <dbReference type="Proteomes" id="UP000050786"/>
    </source>
</evidence>
<feature type="domain" description="Helix-turn-helix" evidence="2">
    <location>
        <begin position="15"/>
        <end position="64"/>
    </location>
</feature>
<proteinExistence type="predicted"/>
<reference evidence="4" key="1">
    <citation type="submission" date="2015-09" db="EMBL/GenBank/DDBJ databases">
        <authorList>
            <person name="Rodrigo-Torres L."/>
            <person name="Arahal D.R."/>
        </authorList>
    </citation>
    <scope>NUCLEOTIDE SEQUENCE [LARGE SCALE GENOMIC DNA]</scope>
    <source>
        <strain evidence="4">CECT 4293</strain>
    </source>
</reference>
<feature type="region of interest" description="Disordered" evidence="1">
    <location>
        <begin position="148"/>
        <end position="168"/>
    </location>
</feature>